<gene>
    <name evidence="3" type="primary">wrbA</name>
    <name evidence="3" type="ORF">AB0A76_00450</name>
</gene>
<feature type="domain" description="Flavodoxin-like" evidence="2">
    <location>
        <begin position="5"/>
        <end position="190"/>
    </location>
</feature>
<dbReference type="SUPFAM" id="SSF52218">
    <property type="entry name" value="Flavoproteins"/>
    <property type="match status" value="1"/>
</dbReference>
<dbReference type="EC" id="1.6.5.2" evidence="3"/>
<dbReference type="NCBIfam" id="NF002999">
    <property type="entry name" value="PRK03767.1"/>
    <property type="match status" value="1"/>
</dbReference>
<dbReference type="InterPro" id="IPR008254">
    <property type="entry name" value="Flavodoxin/NO_synth"/>
</dbReference>
<organism evidence="3 4">
    <name type="scientific">Streptomyces exfoliatus</name>
    <name type="common">Streptomyces hydrogenans</name>
    <dbReference type="NCBI Taxonomy" id="1905"/>
    <lineage>
        <taxon>Bacteria</taxon>
        <taxon>Bacillati</taxon>
        <taxon>Actinomycetota</taxon>
        <taxon>Actinomycetes</taxon>
        <taxon>Kitasatosporales</taxon>
        <taxon>Streptomycetaceae</taxon>
        <taxon>Streptomyces</taxon>
    </lineage>
</organism>
<reference evidence="3 4" key="1">
    <citation type="submission" date="2024-06" db="EMBL/GenBank/DDBJ databases">
        <title>The Natural Products Discovery Center: Release of the First 8490 Sequenced Strains for Exploring Actinobacteria Biosynthetic Diversity.</title>
        <authorList>
            <person name="Kalkreuter E."/>
            <person name="Kautsar S.A."/>
            <person name="Yang D."/>
            <person name="Bader C.D."/>
            <person name="Teijaro C.N."/>
            <person name="Fluegel L."/>
            <person name="Davis C.M."/>
            <person name="Simpson J.R."/>
            <person name="Lauterbach L."/>
            <person name="Steele A.D."/>
            <person name="Gui C."/>
            <person name="Meng S."/>
            <person name="Li G."/>
            <person name="Viehrig K."/>
            <person name="Ye F."/>
            <person name="Su P."/>
            <person name="Kiefer A.F."/>
            <person name="Nichols A."/>
            <person name="Cepeda A.J."/>
            <person name="Yan W."/>
            <person name="Fan B."/>
            <person name="Jiang Y."/>
            <person name="Adhikari A."/>
            <person name="Zheng C.-J."/>
            <person name="Schuster L."/>
            <person name="Cowan T.M."/>
            <person name="Smanski M.J."/>
            <person name="Chevrette M.G."/>
            <person name="De Carvalho L.P.S."/>
            <person name="Shen B."/>
        </authorList>
    </citation>
    <scope>NUCLEOTIDE SEQUENCE [LARGE SCALE GENOMIC DNA]</scope>
    <source>
        <strain evidence="3 4">NPDC045705</strain>
    </source>
</reference>
<name>A0ABV3CN92_STREX</name>
<sequence>MSVKVAVIYYSATGAVHQLAQAVAEGAEKAGAEVRLRRVPELAPDTAIDANPAWRAHVDATGDVETATLEDLEWADAYALGSPTRFGNVAAQLKQYIDTTGGLWQRGVMADKPATAFTSAHNPHGGNESTLLALYNTFHHWGSVIVSPGFTDPAVYAAGGNPYGTAHPSANGAPAENVLQAARYQGARLTKIAKRLKGLADTV</sequence>
<evidence type="ECO:0000259" key="2">
    <source>
        <dbReference type="PROSITE" id="PS50902"/>
    </source>
</evidence>
<protein>
    <submittedName>
        <fullName evidence="3">NAD(P)H:quinone oxidoreductase</fullName>
        <ecNumber evidence="3">1.6.5.2</ecNumber>
    </submittedName>
</protein>
<dbReference type="PANTHER" id="PTHR30546">
    <property type="entry name" value="FLAVODOXIN-RELATED PROTEIN WRBA-RELATED"/>
    <property type="match status" value="1"/>
</dbReference>
<dbReference type="RefSeq" id="WP_359202698.1">
    <property type="nucleotide sequence ID" value="NZ_JBEZAM010000001.1"/>
</dbReference>
<dbReference type="EMBL" id="JBEZAM010000001">
    <property type="protein sequence ID" value="MEU7291669.1"/>
    <property type="molecule type" value="Genomic_DNA"/>
</dbReference>
<comment type="similarity">
    <text evidence="1">Belongs to the WrbA family.</text>
</comment>
<dbReference type="NCBIfam" id="TIGR01755">
    <property type="entry name" value="flav_wrbA"/>
    <property type="match status" value="1"/>
</dbReference>
<dbReference type="InterPro" id="IPR029039">
    <property type="entry name" value="Flavoprotein-like_sf"/>
</dbReference>
<dbReference type="PANTHER" id="PTHR30546:SF23">
    <property type="entry name" value="FLAVOPROTEIN-LIKE PROTEIN YCP4-RELATED"/>
    <property type="match status" value="1"/>
</dbReference>
<accession>A0ABV3CN92</accession>
<keyword evidence="3" id="KW-0560">Oxidoreductase</keyword>
<dbReference type="InterPro" id="IPR010089">
    <property type="entry name" value="Flavoprotein_WrbA-like"/>
</dbReference>
<dbReference type="Gene3D" id="3.40.50.360">
    <property type="match status" value="1"/>
</dbReference>
<proteinExistence type="inferred from homology"/>
<keyword evidence="4" id="KW-1185">Reference proteome</keyword>
<evidence type="ECO:0000313" key="3">
    <source>
        <dbReference type="EMBL" id="MEU7291669.1"/>
    </source>
</evidence>
<dbReference type="Pfam" id="PF03358">
    <property type="entry name" value="FMN_red"/>
    <property type="match status" value="1"/>
</dbReference>
<dbReference type="InterPro" id="IPR005025">
    <property type="entry name" value="FMN_Rdtase-like_dom"/>
</dbReference>
<comment type="caution">
    <text evidence="3">The sequence shown here is derived from an EMBL/GenBank/DDBJ whole genome shotgun (WGS) entry which is preliminary data.</text>
</comment>
<evidence type="ECO:0000256" key="1">
    <source>
        <dbReference type="ARBA" id="ARBA00006961"/>
    </source>
</evidence>
<dbReference type="GO" id="GO:0003955">
    <property type="term" value="F:NAD(P)H dehydrogenase (quinone) activity"/>
    <property type="evidence" value="ECO:0007669"/>
    <property type="project" value="UniProtKB-EC"/>
</dbReference>
<dbReference type="PROSITE" id="PS50902">
    <property type="entry name" value="FLAVODOXIN_LIKE"/>
    <property type="match status" value="1"/>
</dbReference>
<evidence type="ECO:0000313" key="4">
    <source>
        <dbReference type="Proteomes" id="UP001551210"/>
    </source>
</evidence>
<dbReference type="Proteomes" id="UP001551210">
    <property type="component" value="Unassembled WGS sequence"/>
</dbReference>